<name>A0AA41JU85_LEVBR</name>
<dbReference type="AlphaFoldDB" id="A0AA41JU85"/>
<dbReference type="Proteomes" id="UP000676478">
    <property type="component" value="Unassembled WGS sequence"/>
</dbReference>
<evidence type="ECO:0000313" key="1">
    <source>
        <dbReference type="EMBL" id="MBS1011408.1"/>
    </source>
</evidence>
<protein>
    <submittedName>
        <fullName evidence="1">Uncharacterized protein</fullName>
    </submittedName>
</protein>
<proteinExistence type="predicted"/>
<evidence type="ECO:0000313" key="2">
    <source>
        <dbReference type="Proteomes" id="UP000676478"/>
    </source>
</evidence>
<reference evidence="1" key="1">
    <citation type="submission" date="2020-12" db="EMBL/GenBank/DDBJ databases">
        <authorList>
            <person name="Mcmullen J.G."/>
        </authorList>
    </citation>
    <scope>NUCLEOTIDE SEQUENCE</scope>
    <source>
        <strain evidence="1">Dm-2019-70</strain>
    </source>
</reference>
<dbReference type="EMBL" id="JAERKF010000016">
    <property type="protein sequence ID" value="MBS1011408.1"/>
    <property type="molecule type" value="Genomic_DNA"/>
</dbReference>
<accession>A0AA41JU85</accession>
<dbReference type="RefSeq" id="WP_211756693.1">
    <property type="nucleotide sequence ID" value="NZ_JAERKF010000016.1"/>
</dbReference>
<comment type="caution">
    <text evidence="1">The sequence shown here is derived from an EMBL/GenBank/DDBJ whole genome shotgun (WGS) entry which is preliminary data.</text>
</comment>
<gene>
    <name evidence="1" type="ORF">JK167_11270</name>
</gene>
<reference evidence="1" key="2">
    <citation type="submission" date="2022-09" db="EMBL/GenBank/DDBJ databases">
        <title>Genome-inferred correspondence between phylogeny and metabolic traits in the wild Drosophila gut microbiome.</title>
        <authorList>
            <person name="Bueno E."/>
            <person name="Blow F."/>
            <person name="Douglas A.E."/>
        </authorList>
    </citation>
    <scope>NUCLEOTIDE SEQUENCE</scope>
    <source>
        <strain evidence="1">Dm-2019-70</strain>
    </source>
</reference>
<organism evidence="1 2">
    <name type="scientific">Levilactobacillus brevis</name>
    <name type="common">Lactobacillus brevis</name>
    <dbReference type="NCBI Taxonomy" id="1580"/>
    <lineage>
        <taxon>Bacteria</taxon>
        <taxon>Bacillati</taxon>
        <taxon>Bacillota</taxon>
        <taxon>Bacilli</taxon>
        <taxon>Lactobacillales</taxon>
        <taxon>Lactobacillaceae</taxon>
        <taxon>Levilactobacillus</taxon>
    </lineage>
</organism>
<sequence>MAAIQGNGFKQVIHVSNRSELNGVLNTIMPNKKTKTIVQRHRVNRAVTAFRKANHKFDS</sequence>